<accession>A0A089Z8X4</accession>
<dbReference type="OrthoDB" id="4328840at2"/>
<dbReference type="STRING" id="1907.SGLAU_31510"/>
<feature type="transmembrane region" description="Helical" evidence="1">
    <location>
        <begin position="35"/>
        <end position="55"/>
    </location>
</feature>
<dbReference type="Pfam" id="PF20182">
    <property type="entry name" value="DUF6545"/>
    <property type="match status" value="1"/>
</dbReference>
<sequence length="392" mass="42769">MEHGPSDLAFYTCGCLLLLIGLVKLPAAINRRHDMLLRAAVALLVIASTVFFLGAPDSIALINEMSGVPNLAAPLTYTALTAFSGASLLLIINWRPARPEQTRRASRICIAGSCFVILAIHGLFWLGDTPVEQLTLFDGYYADTPYIREMILLYLLAQGAGTLTTSILCWRWSREVTGSLRAGLRILVPAYLLHVAYDGVKLVAVVARWTGRRWDFLIDQVAPLAAAPSALLVVTGFALPLAGPRLALTFQALRQLQELAPLWQELHAVPTPGSVRTALPWWSTPAVRLTARMTAIFDALLSLAPYYDARARDEAYRTAVGSGEPPRCARATADAAMIIDAVRRQRTERGPDENLDNTTWGTHDLVHLSKALSSPVVHRFRLSGGSVESRPA</sequence>
<gene>
    <name evidence="3" type="ORF">SGLAU_31510</name>
</gene>
<feature type="transmembrane region" description="Helical" evidence="1">
    <location>
        <begin position="146"/>
        <end position="170"/>
    </location>
</feature>
<dbReference type="NCBIfam" id="NF042915">
    <property type="entry name" value="MAB_1171c_fam"/>
    <property type="match status" value="1"/>
</dbReference>
<feature type="domain" description="DUF6545" evidence="2">
    <location>
        <begin position="251"/>
        <end position="352"/>
    </location>
</feature>
<name>A0A089Z8X4_STRGA</name>
<keyword evidence="4" id="KW-1185">Reference proteome</keyword>
<evidence type="ECO:0000313" key="4">
    <source>
        <dbReference type="Proteomes" id="UP000029482"/>
    </source>
</evidence>
<feature type="transmembrane region" description="Helical" evidence="1">
    <location>
        <begin position="106"/>
        <end position="126"/>
    </location>
</feature>
<feature type="transmembrane region" description="Helical" evidence="1">
    <location>
        <begin position="182"/>
        <end position="200"/>
    </location>
</feature>
<evidence type="ECO:0000313" key="3">
    <source>
        <dbReference type="EMBL" id="AIS02236.1"/>
    </source>
</evidence>
<keyword evidence="1" id="KW-0472">Membrane</keyword>
<dbReference type="AlphaFoldDB" id="A0A089Z8X4"/>
<reference evidence="4" key="1">
    <citation type="journal article" date="2015" name="J. Biotechnol.">
        <title>Complete genome sequence of the actinobacterium Streptomyces glaucescens GLA.O (DSM 40922) consisting of a linear chromosome and one linear plasmid.</title>
        <authorList>
            <person name="Ortseifen V."/>
            <person name="Winkler A."/>
            <person name="Albersmeier A."/>
            <person name="Wendler S."/>
            <person name="Puhler A."/>
            <person name="Kalinowski J."/>
            <person name="Ruckert C."/>
        </authorList>
    </citation>
    <scope>NUCLEOTIDE SEQUENCE [LARGE SCALE GENOMIC DNA]</scope>
    <source>
        <strain evidence="4">DSM 40922 / GLA O</strain>
    </source>
</reference>
<dbReference type="eggNOG" id="ENOG5033IXZ">
    <property type="taxonomic scope" value="Bacteria"/>
</dbReference>
<dbReference type="InterPro" id="IPR050039">
    <property type="entry name" value="MAB_1171c-like"/>
</dbReference>
<feature type="transmembrane region" description="Helical" evidence="1">
    <location>
        <begin position="6"/>
        <end position="23"/>
    </location>
</feature>
<dbReference type="KEGG" id="sgu:SGLAU_31510"/>
<dbReference type="RefSeq" id="WP_052413985.1">
    <property type="nucleotide sequence ID" value="NZ_CP009438.1"/>
</dbReference>
<dbReference type="Proteomes" id="UP000029482">
    <property type="component" value="Chromosome"/>
</dbReference>
<feature type="transmembrane region" description="Helical" evidence="1">
    <location>
        <begin position="220"/>
        <end position="242"/>
    </location>
</feature>
<evidence type="ECO:0000256" key="1">
    <source>
        <dbReference type="SAM" id="Phobius"/>
    </source>
</evidence>
<organism evidence="3 4">
    <name type="scientific">Streptomyces glaucescens</name>
    <dbReference type="NCBI Taxonomy" id="1907"/>
    <lineage>
        <taxon>Bacteria</taxon>
        <taxon>Bacillati</taxon>
        <taxon>Actinomycetota</taxon>
        <taxon>Actinomycetes</taxon>
        <taxon>Kitasatosporales</taxon>
        <taxon>Streptomycetaceae</taxon>
        <taxon>Streptomyces</taxon>
    </lineage>
</organism>
<dbReference type="InterPro" id="IPR046675">
    <property type="entry name" value="DUF6545"/>
</dbReference>
<dbReference type="EMBL" id="CP009438">
    <property type="protein sequence ID" value="AIS02236.1"/>
    <property type="molecule type" value="Genomic_DNA"/>
</dbReference>
<evidence type="ECO:0000259" key="2">
    <source>
        <dbReference type="Pfam" id="PF20182"/>
    </source>
</evidence>
<proteinExistence type="predicted"/>
<feature type="transmembrane region" description="Helical" evidence="1">
    <location>
        <begin position="75"/>
        <end position="94"/>
    </location>
</feature>
<keyword evidence="1" id="KW-0812">Transmembrane</keyword>
<protein>
    <submittedName>
        <fullName evidence="3">Integral membrane protein</fullName>
    </submittedName>
</protein>
<keyword evidence="1" id="KW-1133">Transmembrane helix</keyword>
<dbReference type="HOGENOM" id="CLU_042795_2_1_11"/>